<dbReference type="InterPro" id="IPR018933">
    <property type="entry name" value="Netrin_module_non-TIMP"/>
</dbReference>
<accession>A0A8T1SFL8</accession>
<dbReference type="EMBL" id="JAHGAV010000240">
    <property type="protein sequence ID" value="KAG6927836.1"/>
    <property type="molecule type" value="Genomic_DNA"/>
</dbReference>
<sequence length="323" mass="35856">MLGNQPQEPSRGMVTDPHQEQNSSAESPSRLPMDVPLLLVLLAWAWRSPSLAAPFPYQLARLSSQSSSCKPVPSSMTLCHGVGYNEMRLPNLLGHDSMKEALQQAASWVPLLTKQCHGDTKKFLCSLFAPVCISDLEDPVYPCRSLCEAVRDGCTPVMAAFGFPWPEMFNCSRFPRGNELCVPPAGPDDRLQLAKEDAVCAACLSRGHSEKEFLEHFCNQDFALKMSIKALSSAAGDLKVTPELKGRTLYKQGGWSEEELKKPALWLTHGETCACEELRGQGTVVLAMGHKVAGRLVISWVRRWQRGERELKKFTRAVRKIQC</sequence>
<feature type="region of interest" description="Disordered" evidence="10">
    <location>
        <begin position="1"/>
        <end position="29"/>
    </location>
</feature>
<dbReference type="PROSITE" id="PS50038">
    <property type="entry name" value="FZ"/>
    <property type="match status" value="1"/>
</dbReference>
<keyword evidence="4" id="KW-0964">Secreted</keyword>
<feature type="disulfide bond" evidence="9">
    <location>
        <begin position="79"/>
        <end position="125"/>
    </location>
</feature>
<keyword evidence="7" id="KW-0221">Differentiation</keyword>
<dbReference type="GO" id="GO:0035567">
    <property type="term" value="P:non-canonical Wnt signaling pathway"/>
    <property type="evidence" value="ECO:0007669"/>
    <property type="project" value="TreeGrafter"/>
</dbReference>
<dbReference type="AlphaFoldDB" id="A0A8T1SFL8"/>
<evidence type="ECO:0000256" key="8">
    <source>
        <dbReference type="ARBA" id="ARBA00023157"/>
    </source>
</evidence>
<evidence type="ECO:0000256" key="2">
    <source>
        <dbReference type="ARBA" id="ARBA00010054"/>
    </source>
</evidence>
<dbReference type="FunFam" id="1.10.2000.10:FF:000001">
    <property type="entry name" value="secreted frizzled-related protein 2"/>
    <property type="match status" value="1"/>
</dbReference>
<keyword evidence="8 9" id="KW-1015">Disulfide bond</keyword>
<comment type="caution">
    <text evidence="13">The sequence shown here is derived from an EMBL/GenBank/DDBJ whole genome shotgun (WGS) entry which is preliminary data.</text>
</comment>
<dbReference type="Gene3D" id="2.40.50.120">
    <property type="match status" value="1"/>
</dbReference>
<keyword evidence="5" id="KW-0879">Wnt signaling pathway</keyword>
<protein>
    <submittedName>
        <fullName evidence="13">Secreted frizzled-related protein 2-like</fullName>
    </submittedName>
</protein>
<reference evidence="13 14" key="1">
    <citation type="journal article" date="2020" name="G3 (Bethesda)">
        <title>Draft Genome of the Common Snapping Turtle, Chelydra serpentina, a Model for Phenotypic Plasticity in Reptiles.</title>
        <authorList>
            <person name="Das D."/>
            <person name="Singh S.K."/>
            <person name="Bierstedt J."/>
            <person name="Erickson A."/>
            <person name="Galli G.L.J."/>
            <person name="Crossley D.A. 2nd"/>
            <person name="Rhen T."/>
        </authorList>
    </citation>
    <scope>NUCLEOTIDE SEQUENCE [LARGE SCALE GENOMIC DNA]</scope>
    <source>
        <strain evidence="13">KW</strain>
    </source>
</reference>
<dbReference type="InterPro" id="IPR020067">
    <property type="entry name" value="Frizzled_dom"/>
</dbReference>
<comment type="caution">
    <text evidence="9">Lacks conserved residue(s) required for the propagation of feature annotation.</text>
</comment>
<dbReference type="SMART" id="SM00063">
    <property type="entry name" value="FRI"/>
    <property type="match status" value="1"/>
</dbReference>
<dbReference type="InterPro" id="IPR036790">
    <property type="entry name" value="Frizzled_dom_sf"/>
</dbReference>
<dbReference type="InterPro" id="IPR015526">
    <property type="entry name" value="Frizzled/SFRP"/>
</dbReference>
<dbReference type="PANTHER" id="PTHR11309:SF149">
    <property type="entry name" value="SECRETED FRIZZLED-RELATED PROTEIN 2-LIKE"/>
    <property type="match status" value="1"/>
</dbReference>
<feature type="domain" description="FZ" evidence="11">
    <location>
        <begin position="64"/>
        <end position="184"/>
    </location>
</feature>
<evidence type="ECO:0000256" key="7">
    <source>
        <dbReference type="ARBA" id="ARBA00022782"/>
    </source>
</evidence>
<dbReference type="Gene3D" id="1.10.2000.10">
    <property type="entry name" value="Frizzled cysteine-rich domain"/>
    <property type="match status" value="1"/>
</dbReference>
<dbReference type="Pfam" id="PF01392">
    <property type="entry name" value="Fz"/>
    <property type="match status" value="1"/>
</dbReference>
<evidence type="ECO:0000256" key="6">
    <source>
        <dbReference type="ARBA" id="ARBA00022729"/>
    </source>
</evidence>
<evidence type="ECO:0000259" key="12">
    <source>
        <dbReference type="PROSITE" id="PS50189"/>
    </source>
</evidence>
<feature type="disulfide bond" evidence="9">
    <location>
        <begin position="116"/>
        <end position="154"/>
    </location>
</feature>
<dbReference type="Proteomes" id="UP000765507">
    <property type="component" value="Unassembled WGS sequence"/>
</dbReference>
<feature type="disulfide bond" evidence="9">
    <location>
        <begin position="147"/>
        <end position="171"/>
    </location>
</feature>
<evidence type="ECO:0000313" key="14">
    <source>
        <dbReference type="Proteomes" id="UP000765507"/>
    </source>
</evidence>
<dbReference type="GO" id="GO:0060070">
    <property type="term" value="P:canonical Wnt signaling pathway"/>
    <property type="evidence" value="ECO:0007669"/>
    <property type="project" value="TreeGrafter"/>
</dbReference>
<organism evidence="13 14">
    <name type="scientific">Chelydra serpentina</name>
    <name type="common">Snapping turtle</name>
    <name type="synonym">Testudo serpentina</name>
    <dbReference type="NCBI Taxonomy" id="8475"/>
    <lineage>
        <taxon>Eukaryota</taxon>
        <taxon>Metazoa</taxon>
        <taxon>Chordata</taxon>
        <taxon>Craniata</taxon>
        <taxon>Vertebrata</taxon>
        <taxon>Euteleostomi</taxon>
        <taxon>Archelosauria</taxon>
        <taxon>Testudinata</taxon>
        <taxon>Testudines</taxon>
        <taxon>Cryptodira</taxon>
        <taxon>Durocryptodira</taxon>
        <taxon>Americhelydia</taxon>
        <taxon>Chelydroidea</taxon>
        <taxon>Chelydridae</taxon>
        <taxon>Chelydra</taxon>
    </lineage>
</organism>
<dbReference type="CDD" id="cd03580">
    <property type="entry name" value="NTR_Sfrp1_like"/>
    <property type="match status" value="1"/>
</dbReference>
<dbReference type="InterPro" id="IPR008993">
    <property type="entry name" value="TIMP-like_OB-fold"/>
</dbReference>
<evidence type="ECO:0000256" key="10">
    <source>
        <dbReference type="SAM" id="MobiDB-lite"/>
    </source>
</evidence>
<gene>
    <name evidence="13" type="ORF">G0U57_009239</name>
</gene>
<comment type="similarity">
    <text evidence="2">Belongs to the secreted frizzled-related protein (sFRP) family.</text>
</comment>
<evidence type="ECO:0000259" key="11">
    <source>
        <dbReference type="PROSITE" id="PS50038"/>
    </source>
</evidence>
<evidence type="ECO:0000256" key="3">
    <source>
        <dbReference type="ARBA" id="ARBA00022473"/>
    </source>
</evidence>
<evidence type="ECO:0000256" key="5">
    <source>
        <dbReference type="ARBA" id="ARBA00022687"/>
    </source>
</evidence>
<dbReference type="PROSITE" id="PS50189">
    <property type="entry name" value="NTR"/>
    <property type="match status" value="1"/>
</dbReference>
<feature type="domain" description="NTR" evidence="12">
    <location>
        <begin position="200"/>
        <end position="323"/>
    </location>
</feature>
<dbReference type="GO" id="GO:0005615">
    <property type="term" value="C:extracellular space"/>
    <property type="evidence" value="ECO:0007669"/>
    <property type="project" value="TreeGrafter"/>
</dbReference>
<evidence type="ECO:0000313" key="13">
    <source>
        <dbReference type="EMBL" id="KAG6927836.1"/>
    </source>
</evidence>
<evidence type="ECO:0000256" key="4">
    <source>
        <dbReference type="ARBA" id="ARBA00022525"/>
    </source>
</evidence>
<keyword evidence="6" id="KW-0732">Signal</keyword>
<proteinExistence type="inferred from homology"/>
<keyword evidence="3" id="KW-0217">Developmental protein</keyword>
<dbReference type="SUPFAM" id="SSF50242">
    <property type="entry name" value="TIMP-like"/>
    <property type="match status" value="1"/>
</dbReference>
<dbReference type="SUPFAM" id="SSF63501">
    <property type="entry name" value="Frizzled cysteine-rich domain"/>
    <property type="match status" value="1"/>
</dbReference>
<evidence type="ECO:0000256" key="9">
    <source>
        <dbReference type="PROSITE-ProRule" id="PRU00090"/>
    </source>
</evidence>
<name>A0A8T1SFL8_CHESE</name>
<evidence type="ECO:0000256" key="1">
    <source>
        <dbReference type="ARBA" id="ARBA00004613"/>
    </source>
</evidence>
<dbReference type="GO" id="GO:0030154">
    <property type="term" value="P:cell differentiation"/>
    <property type="evidence" value="ECO:0007669"/>
    <property type="project" value="UniProtKB-KW"/>
</dbReference>
<dbReference type="PANTHER" id="PTHR11309">
    <property type="entry name" value="FRIZZLED"/>
    <property type="match status" value="1"/>
</dbReference>
<dbReference type="GO" id="GO:0017147">
    <property type="term" value="F:Wnt-protein binding"/>
    <property type="evidence" value="ECO:0007669"/>
    <property type="project" value="TreeGrafter"/>
</dbReference>
<comment type="subcellular location">
    <subcellularLocation>
        <location evidence="1">Secreted</location>
    </subcellularLocation>
</comment>
<dbReference type="OrthoDB" id="5985572at2759"/>
<dbReference type="Pfam" id="PF01759">
    <property type="entry name" value="NTR"/>
    <property type="match status" value="1"/>
</dbReference>
<dbReference type="InterPro" id="IPR001134">
    <property type="entry name" value="Netrin_domain"/>
</dbReference>
<keyword evidence="14" id="KW-1185">Reference proteome</keyword>